<dbReference type="EMBL" id="JAGETX010000020">
    <property type="protein sequence ID" value="MBO3272929.1"/>
    <property type="molecule type" value="Genomic_DNA"/>
</dbReference>
<sequence>MKFAIPFALLAGLFLLATSAVAQYRTVNDIRLLPQLQAEYALHGDDYLLVSLRNSINPTSDGDGLERLGVLLGYEKFWNAQWSGGATLGVDAYSVYRNGSDVSRVYADLTPELFVRHWNTFGGFNFRQRLGVTYEVLGTPGSESRAQTSLRLDLDRLVPVGEQIVLRPRLAYQATAYLRFQRDEATQLKERFIDFGYARAEVGIRLSNRFDFTPWFGYQTTYIFALARLDKDGNITRAAGASNLITPVLGLDARFTLFRGGSMFERRQLPTQH</sequence>
<name>A0ABS3TH03_9BACT</name>
<reference evidence="2 3" key="1">
    <citation type="submission" date="2021-03" db="EMBL/GenBank/DDBJ databases">
        <authorList>
            <person name="Kim M.K."/>
        </authorList>
    </citation>
    <scope>NUCLEOTIDE SEQUENCE [LARGE SCALE GENOMIC DNA]</scope>
    <source>
        <strain evidence="2 3">BT507</strain>
    </source>
</reference>
<keyword evidence="1" id="KW-0732">Signal</keyword>
<dbReference type="RefSeq" id="WP_208309101.1">
    <property type="nucleotide sequence ID" value="NZ_JAGETX010000020.1"/>
</dbReference>
<keyword evidence="3" id="KW-1185">Reference proteome</keyword>
<feature type="chain" id="PRO_5046699630" description="DUF2490 domain-containing protein" evidence="1">
    <location>
        <begin position="23"/>
        <end position="273"/>
    </location>
</feature>
<evidence type="ECO:0000256" key="1">
    <source>
        <dbReference type="SAM" id="SignalP"/>
    </source>
</evidence>
<evidence type="ECO:0000313" key="3">
    <source>
        <dbReference type="Proteomes" id="UP000670527"/>
    </source>
</evidence>
<comment type="caution">
    <text evidence="2">The sequence shown here is derived from an EMBL/GenBank/DDBJ whole genome shotgun (WGS) entry which is preliminary data.</text>
</comment>
<proteinExistence type="predicted"/>
<evidence type="ECO:0008006" key="4">
    <source>
        <dbReference type="Google" id="ProtNLM"/>
    </source>
</evidence>
<protein>
    <recommendedName>
        <fullName evidence="4">DUF2490 domain-containing protein</fullName>
    </recommendedName>
</protein>
<feature type="signal peptide" evidence="1">
    <location>
        <begin position="1"/>
        <end position="22"/>
    </location>
</feature>
<accession>A0ABS3TH03</accession>
<gene>
    <name evidence="2" type="ORF">J4D97_19930</name>
</gene>
<dbReference type="Proteomes" id="UP000670527">
    <property type="component" value="Unassembled WGS sequence"/>
</dbReference>
<organism evidence="2 3">
    <name type="scientific">Hymenobacter defluvii</name>
    <dbReference type="NCBI Taxonomy" id="2054411"/>
    <lineage>
        <taxon>Bacteria</taxon>
        <taxon>Pseudomonadati</taxon>
        <taxon>Bacteroidota</taxon>
        <taxon>Cytophagia</taxon>
        <taxon>Cytophagales</taxon>
        <taxon>Hymenobacteraceae</taxon>
        <taxon>Hymenobacter</taxon>
    </lineage>
</organism>
<evidence type="ECO:0000313" key="2">
    <source>
        <dbReference type="EMBL" id="MBO3272929.1"/>
    </source>
</evidence>